<evidence type="ECO:0000313" key="1">
    <source>
        <dbReference type="EMBL" id="WVZ09287.1"/>
    </source>
</evidence>
<organism evidence="1 2">
    <name type="scientific">Vigna mungo</name>
    <name type="common">Black gram</name>
    <name type="synonym">Phaseolus mungo</name>
    <dbReference type="NCBI Taxonomy" id="3915"/>
    <lineage>
        <taxon>Eukaryota</taxon>
        <taxon>Viridiplantae</taxon>
        <taxon>Streptophyta</taxon>
        <taxon>Embryophyta</taxon>
        <taxon>Tracheophyta</taxon>
        <taxon>Spermatophyta</taxon>
        <taxon>Magnoliopsida</taxon>
        <taxon>eudicotyledons</taxon>
        <taxon>Gunneridae</taxon>
        <taxon>Pentapetalae</taxon>
        <taxon>rosids</taxon>
        <taxon>fabids</taxon>
        <taxon>Fabales</taxon>
        <taxon>Fabaceae</taxon>
        <taxon>Papilionoideae</taxon>
        <taxon>50 kb inversion clade</taxon>
        <taxon>NPAAA clade</taxon>
        <taxon>indigoferoid/millettioid clade</taxon>
        <taxon>Phaseoleae</taxon>
        <taxon>Vigna</taxon>
    </lineage>
</organism>
<dbReference type="PANTHER" id="PTHR35751">
    <property type="match status" value="1"/>
</dbReference>
<accession>A0AAQ3RWW5</accession>
<evidence type="ECO:0000313" key="2">
    <source>
        <dbReference type="Proteomes" id="UP001374535"/>
    </source>
</evidence>
<dbReference type="AlphaFoldDB" id="A0AAQ3RWW5"/>
<protein>
    <submittedName>
        <fullName evidence="1">Uncharacterized protein</fullName>
    </submittedName>
</protein>
<name>A0AAQ3RWW5_VIGMU</name>
<reference evidence="1 2" key="1">
    <citation type="journal article" date="2023" name="Life. Sci Alliance">
        <title>Evolutionary insights into 3D genome organization and epigenetic landscape of Vigna mungo.</title>
        <authorList>
            <person name="Junaid A."/>
            <person name="Singh B."/>
            <person name="Bhatia S."/>
        </authorList>
    </citation>
    <scope>NUCLEOTIDE SEQUENCE [LARGE SCALE GENOMIC DNA]</scope>
    <source>
        <strain evidence="1">Urdbean</strain>
    </source>
</reference>
<proteinExistence type="predicted"/>
<keyword evidence="2" id="KW-1185">Reference proteome</keyword>
<gene>
    <name evidence="1" type="ORF">V8G54_013817</name>
</gene>
<dbReference type="EMBL" id="CP144696">
    <property type="protein sequence ID" value="WVZ09287.1"/>
    <property type="molecule type" value="Genomic_DNA"/>
</dbReference>
<dbReference type="PANTHER" id="PTHR35751:SF3">
    <property type="entry name" value="OS06G0530200 PROTEIN"/>
    <property type="match status" value="1"/>
</dbReference>
<dbReference type="Proteomes" id="UP001374535">
    <property type="component" value="Chromosome 5"/>
</dbReference>
<sequence length="185" mass="20662">MGAGHAMKRIPRIKFPQRHPNPSGNSLHTFPFLFSSAIRYPIRIHSDFIITKHKPNYDHLPAISRRRLTRFLNFAFRKIFSFVSGFRVVESITQLYNFLINFLAGSAPGTQALSSTTDGSLPSFTSSKAFITLGGKASLQPKRTPLSDEEIEAVLVCKIPCKVIHIFILPLSPLNVNQIFGPPLT</sequence>